<evidence type="ECO:0000256" key="1">
    <source>
        <dbReference type="ARBA" id="ARBA00006754"/>
    </source>
</evidence>
<name>A0A7X8MWM7_9CORY</name>
<comment type="similarity">
    <text evidence="1">Belongs to the CdaR family.</text>
</comment>
<dbReference type="EMBL" id="JAAYSN010000238">
    <property type="protein sequence ID" value="NLP39800.1"/>
    <property type="molecule type" value="Genomic_DNA"/>
</dbReference>
<dbReference type="InterPro" id="IPR051448">
    <property type="entry name" value="CdaR-like_regulators"/>
</dbReference>
<gene>
    <name evidence="5" type="ORF">GX356_08815</name>
</gene>
<dbReference type="InterPro" id="IPR041522">
    <property type="entry name" value="CdaR_GGDEF"/>
</dbReference>
<protein>
    <recommendedName>
        <fullName evidence="7">Carbohydrate diacid regulator</fullName>
    </recommendedName>
</protein>
<feature type="domain" description="CdaR GGDEF-like" evidence="4">
    <location>
        <begin position="143"/>
        <end position="262"/>
    </location>
</feature>
<evidence type="ECO:0000259" key="3">
    <source>
        <dbReference type="Pfam" id="PF13556"/>
    </source>
</evidence>
<evidence type="ECO:0000259" key="4">
    <source>
        <dbReference type="Pfam" id="PF17853"/>
    </source>
</evidence>
<proteinExistence type="inferred from homology"/>
<dbReference type="InterPro" id="IPR008599">
    <property type="entry name" value="Diacid_rec"/>
</dbReference>
<dbReference type="Pfam" id="PF05651">
    <property type="entry name" value="Diacid_rec"/>
    <property type="match status" value="1"/>
</dbReference>
<dbReference type="Pfam" id="PF17853">
    <property type="entry name" value="GGDEF_2"/>
    <property type="match status" value="1"/>
</dbReference>
<evidence type="ECO:0000259" key="2">
    <source>
        <dbReference type="Pfam" id="PF05651"/>
    </source>
</evidence>
<sequence length="366" mass="40266">MEISLDSAQRIVSEISSVLGADVNLIDRSAAIIASTDARRVGNHHPGAEQIVTHHLEQLIITPDNRLPGTRPGLNLPIWDDNEIAGVLGITGDPATFTTPAHVLQKMTEILLRENRIREEAERHERSSTRFLQAWLSDSRELTPELIDQGREFNIDVRADYLIAAANVVAVGSPAVDVQGEIDRVTERFLDAATSYGASSGMLGSRIILLFPQPADDADITTWLNQAARKVRSTTAVKLAVGISGTDVRPPEAADQAVRALRHALHSPVDVHRFDGLTLELLFAAIPERERQAFTKRVFRDAPAETRYYLKAYFDADGSLSRASEALFVHKNTLNGRLHRIAETTGFDPRRVADAAVLWLALQIGD</sequence>
<dbReference type="AlphaFoldDB" id="A0A7X8MWM7"/>
<dbReference type="PANTHER" id="PTHR33744:SF15">
    <property type="entry name" value="CARBOHYDRATE DIACID REGULATOR"/>
    <property type="match status" value="1"/>
</dbReference>
<feature type="domain" description="Putative sugar diacid recognition" evidence="2">
    <location>
        <begin position="6"/>
        <end position="135"/>
    </location>
</feature>
<evidence type="ECO:0000313" key="5">
    <source>
        <dbReference type="EMBL" id="NLP39800.1"/>
    </source>
</evidence>
<evidence type="ECO:0000313" key="6">
    <source>
        <dbReference type="Proteomes" id="UP000568696"/>
    </source>
</evidence>
<accession>A0A7X8MWM7</accession>
<reference evidence="5 6" key="1">
    <citation type="journal article" date="2020" name="Biotechnol. Biofuels">
        <title>New insights from the biogas microbiome by comprehensive genome-resolved metagenomics of nearly 1600 species originating from multiple anaerobic digesters.</title>
        <authorList>
            <person name="Campanaro S."/>
            <person name="Treu L."/>
            <person name="Rodriguez-R L.M."/>
            <person name="Kovalovszki A."/>
            <person name="Ziels R.M."/>
            <person name="Maus I."/>
            <person name="Zhu X."/>
            <person name="Kougias P.G."/>
            <person name="Basile A."/>
            <person name="Luo G."/>
            <person name="Schluter A."/>
            <person name="Konstantinidis K.T."/>
            <person name="Angelidaki I."/>
        </authorList>
    </citation>
    <scope>NUCLEOTIDE SEQUENCE [LARGE SCALE GENOMIC DNA]</scope>
    <source>
        <strain evidence="5">AS23ysBPME_344</strain>
    </source>
</reference>
<feature type="domain" description="PucR C-terminal helix-turn-helix" evidence="3">
    <location>
        <begin position="310"/>
        <end position="364"/>
    </location>
</feature>
<dbReference type="InterPro" id="IPR042070">
    <property type="entry name" value="PucR_C-HTH_sf"/>
</dbReference>
<dbReference type="PANTHER" id="PTHR33744">
    <property type="entry name" value="CARBOHYDRATE DIACID REGULATOR"/>
    <property type="match status" value="1"/>
</dbReference>
<comment type="caution">
    <text evidence="5">The sequence shown here is derived from an EMBL/GenBank/DDBJ whole genome shotgun (WGS) entry which is preliminary data.</text>
</comment>
<organism evidence="5 6">
    <name type="scientific">Corynebacterium pollutisoli</name>
    <dbReference type="NCBI Taxonomy" id="1610489"/>
    <lineage>
        <taxon>Bacteria</taxon>
        <taxon>Bacillati</taxon>
        <taxon>Actinomycetota</taxon>
        <taxon>Actinomycetes</taxon>
        <taxon>Mycobacteriales</taxon>
        <taxon>Corynebacteriaceae</taxon>
        <taxon>Corynebacterium</taxon>
    </lineage>
</organism>
<dbReference type="Proteomes" id="UP000568696">
    <property type="component" value="Unassembled WGS sequence"/>
</dbReference>
<dbReference type="Pfam" id="PF13556">
    <property type="entry name" value="HTH_30"/>
    <property type="match status" value="1"/>
</dbReference>
<evidence type="ECO:0008006" key="7">
    <source>
        <dbReference type="Google" id="ProtNLM"/>
    </source>
</evidence>
<dbReference type="InterPro" id="IPR025736">
    <property type="entry name" value="PucR_C-HTH_dom"/>
</dbReference>
<dbReference type="Gene3D" id="1.10.10.2840">
    <property type="entry name" value="PucR C-terminal helix-turn-helix domain"/>
    <property type="match status" value="1"/>
</dbReference>